<comment type="caution">
    <text evidence="6">The sequence shown here is derived from an EMBL/GenBank/DDBJ whole genome shotgun (WGS) entry which is preliminary data.</text>
</comment>
<dbReference type="SUPFAM" id="SSF52833">
    <property type="entry name" value="Thioredoxin-like"/>
    <property type="match status" value="1"/>
</dbReference>
<protein>
    <recommendedName>
        <fullName evidence="1">glutathione transferase</fullName>
        <ecNumber evidence="1">2.5.1.18</ecNumber>
    </recommendedName>
</protein>
<dbReference type="InterPro" id="IPR036249">
    <property type="entry name" value="Thioredoxin-like_sf"/>
</dbReference>
<dbReference type="EC" id="2.5.1.18" evidence="1"/>
<dbReference type="PROSITE" id="PS50404">
    <property type="entry name" value="GST_NTER"/>
    <property type="match status" value="1"/>
</dbReference>
<evidence type="ECO:0000313" key="6">
    <source>
        <dbReference type="EMBL" id="GGB99107.1"/>
    </source>
</evidence>
<dbReference type="SUPFAM" id="SSF47616">
    <property type="entry name" value="GST C-terminal domain-like"/>
    <property type="match status" value="1"/>
</dbReference>
<dbReference type="SFLD" id="SFLDG01152">
    <property type="entry name" value="Main.3:_Omega-_and_Tau-like"/>
    <property type="match status" value="1"/>
</dbReference>
<sequence>MSIEINARHLHLVSHKLCPYVQRSVITLIEKGVPYTRTDIDLAAKPEWFRELSPTGKVPLLQIDHRHTLFESAVICEYLDEITEKPLLPEEPLQRAQHRAWIEFGSAVLNLIARLYNAGYEVDFDAARQALRERFLRLEPVIAAPYFTGTAFGLVDAVYGPIFRYFDVFESRTDLGIFDGLPNVQHWRQSLRQRESVRQAVDPDYPQALIAFVQARNSWLARLLQPEHAAL</sequence>
<dbReference type="InterPro" id="IPR004046">
    <property type="entry name" value="GST_C"/>
</dbReference>
<dbReference type="SFLD" id="SFLDS00019">
    <property type="entry name" value="Glutathione_Transferase_(cytos"/>
    <property type="match status" value="1"/>
</dbReference>
<dbReference type="Proteomes" id="UP000629025">
    <property type="component" value="Unassembled WGS sequence"/>
</dbReference>
<dbReference type="EMBL" id="BMIJ01000005">
    <property type="protein sequence ID" value="GGB99107.1"/>
    <property type="molecule type" value="Genomic_DNA"/>
</dbReference>
<evidence type="ECO:0000259" key="5">
    <source>
        <dbReference type="PROSITE" id="PS50405"/>
    </source>
</evidence>
<evidence type="ECO:0000259" key="4">
    <source>
        <dbReference type="PROSITE" id="PS50404"/>
    </source>
</evidence>
<dbReference type="SFLD" id="SFLDG00358">
    <property type="entry name" value="Main_(cytGST)"/>
    <property type="match status" value="1"/>
</dbReference>
<feature type="domain" description="GST N-terminal" evidence="4">
    <location>
        <begin position="8"/>
        <end position="87"/>
    </location>
</feature>
<dbReference type="PANTHER" id="PTHR43968:SF6">
    <property type="entry name" value="GLUTATHIONE S-TRANSFERASE OMEGA"/>
    <property type="match status" value="1"/>
</dbReference>
<dbReference type="Pfam" id="PF13409">
    <property type="entry name" value="GST_N_2"/>
    <property type="match status" value="1"/>
</dbReference>
<gene>
    <name evidence="6" type="ORF">GCM10011352_26590</name>
</gene>
<dbReference type="InterPro" id="IPR040079">
    <property type="entry name" value="Glutathione_S-Trfase"/>
</dbReference>
<dbReference type="InterPro" id="IPR050983">
    <property type="entry name" value="GST_Omega/HSP26"/>
</dbReference>
<reference evidence="7" key="1">
    <citation type="journal article" date="2019" name="Int. J. Syst. Evol. Microbiol.">
        <title>The Global Catalogue of Microorganisms (GCM) 10K type strain sequencing project: providing services to taxonomists for standard genome sequencing and annotation.</title>
        <authorList>
            <consortium name="The Broad Institute Genomics Platform"/>
            <consortium name="The Broad Institute Genome Sequencing Center for Infectious Disease"/>
            <person name="Wu L."/>
            <person name="Ma J."/>
        </authorList>
    </citation>
    <scope>NUCLEOTIDE SEQUENCE [LARGE SCALE GENOMIC DNA]</scope>
    <source>
        <strain evidence="7">CGMCC 1.15341</strain>
    </source>
</reference>
<dbReference type="InterPro" id="IPR010987">
    <property type="entry name" value="Glutathione-S-Trfase_C-like"/>
</dbReference>
<proteinExistence type="predicted"/>
<evidence type="ECO:0000256" key="1">
    <source>
        <dbReference type="ARBA" id="ARBA00012452"/>
    </source>
</evidence>
<dbReference type="Gene3D" id="1.20.1050.10">
    <property type="match status" value="1"/>
</dbReference>
<dbReference type="Pfam" id="PF00043">
    <property type="entry name" value="GST_C"/>
    <property type="match status" value="1"/>
</dbReference>
<name>A0ABQ1KH38_9GAMM</name>
<comment type="catalytic activity">
    <reaction evidence="3">
        <text>RX + glutathione = an S-substituted glutathione + a halide anion + H(+)</text>
        <dbReference type="Rhea" id="RHEA:16437"/>
        <dbReference type="ChEBI" id="CHEBI:15378"/>
        <dbReference type="ChEBI" id="CHEBI:16042"/>
        <dbReference type="ChEBI" id="CHEBI:17792"/>
        <dbReference type="ChEBI" id="CHEBI:57925"/>
        <dbReference type="ChEBI" id="CHEBI:90779"/>
        <dbReference type="EC" id="2.5.1.18"/>
    </reaction>
</comment>
<dbReference type="InterPro" id="IPR045073">
    <property type="entry name" value="Omega/Tau-like"/>
</dbReference>
<evidence type="ECO:0000313" key="7">
    <source>
        <dbReference type="Proteomes" id="UP000629025"/>
    </source>
</evidence>
<keyword evidence="7" id="KW-1185">Reference proteome</keyword>
<evidence type="ECO:0000256" key="3">
    <source>
        <dbReference type="ARBA" id="ARBA00047960"/>
    </source>
</evidence>
<dbReference type="RefSeq" id="WP_188749107.1">
    <property type="nucleotide sequence ID" value="NZ_BMIJ01000005.1"/>
</dbReference>
<dbReference type="InterPro" id="IPR004045">
    <property type="entry name" value="Glutathione_S-Trfase_N"/>
</dbReference>
<keyword evidence="2" id="KW-0808">Transferase</keyword>
<dbReference type="InterPro" id="IPR036282">
    <property type="entry name" value="Glutathione-S-Trfase_C_sf"/>
</dbReference>
<organism evidence="6 7">
    <name type="scientific">Marinobacterium zhoushanense</name>
    <dbReference type="NCBI Taxonomy" id="1679163"/>
    <lineage>
        <taxon>Bacteria</taxon>
        <taxon>Pseudomonadati</taxon>
        <taxon>Pseudomonadota</taxon>
        <taxon>Gammaproteobacteria</taxon>
        <taxon>Oceanospirillales</taxon>
        <taxon>Oceanospirillaceae</taxon>
        <taxon>Marinobacterium</taxon>
    </lineage>
</organism>
<accession>A0ABQ1KH38</accession>
<evidence type="ECO:0000256" key="2">
    <source>
        <dbReference type="ARBA" id="ARBA00022679"/>
    </source>
</evidence>
<dbReference type="Gene3D" id="3.40.30.10">
    <property type="entry name" value="Glutaredoxin"/>
    <property type="match status" value="1"/>
</dbReference>
<dbReference type="PROSITE" id="PS50405">
    <property type="entry name" value="GST_CTER"/>
    <property type="match status" value="1"/>
</dbReference>
<feature type="domain" description="GST C-terminal" evidence="5">
    <location>
        <begin position="91"/>
        <end position="210"/>
    </location>
</feature>
<dbReference type="PANTHER" id="PTHR43968">
    <property type="match status" value="1"/>
</dbReference>